<keyword evidence="4" id="KW-1185">Reference proteome</keyword>
<feature type="compositionally biased region" description="Polar residues" evidence="1">
    <location>
        <begin position="16"/>
        <end position="34"/>
    </location>
</feature>
<feature type="transmembrane region" description="Helical" evidence="2">
    <location>
        <begin position="204"/>
        <end position="229"/>
    </location>
</feature>
<organism evidence="3 4">
    <name type="scientific">Slackia heliotrinireducens (strain ATCC 29202 / DSM 20476 / NCTC 11029 / RHS 1)</name>
    <name type="common">Peptococcus heliotrinreducens</name>
    <dbReference type="NCBI Taxonomy" id="471855"/>
    <lineage>
        <taxon>Bacteria</taxon>
        <taxon>Bacillati</taxon>
        <taxon>Actinomycetota</taxon>
        <taxon>Coriobacteriia</taxon>
        <taxon>Eggerthellales</taxon>
        <taxon>Eggerthellaceae</taxon>
        <taxon>Slackia</taxon>
    </lineage>
</organism>
<keyword evidence="2" id="KW-0472">Membrane</keyword>
<keyword evidence="2" id="KW-0812">Transmembrane</keyword>
<feature type="compositionally biased region" description="Pro residues" evidence="1">
    <location>
        <begin position="42"/>
        <end position="51"/>
    </location>
</feature>
<dbReference type="AlphaFoldDB" id="C7N129"/>
<feature type="region of interest" description="Disordered" evidence="1">
    <location>
        <begin position="1"/>
        <end position="130"/>
    </location>
</feature>
<sequence length="233" mass="24029">MDEYDETASNHDASDTQESAPNQAESDGTATSSEVPHAFEMPVPPPPPSPYGGPSEPAAASIPVTKPKAPAAELADKPKAQAPSTDDVPEAAVRPVTPPASASVRPASPPVSASVPAQPATPVAAPVQPAQPVMPEDYGSSQGYYSSVQQPAPYPVPPANPTAKMGAGKFLVLSLCLYFAAIVLAINIGVVVDIVGGSPLLYDLMINITAILIMAFPLYALIVVIVFVLKLKR</sequence>
<evidence type="ECO:0000256" key="2">
    <source>
        <dbReference type="SAM" id="Phobius"/>
    </source>
</evidence>
<dbReference type="EMBL" id="CP001684">
    <property type="protein sequence ID" value="ACV23251.1"/>
    <property type="molecule type" value="Genomic_DNA"/>
</dbReference>
<evidence type="ECO:0000313" key="4">
    <source>
        <dbReference type="Proteomes" id="UP000002026"/>
    </source>
</evidence>
<feature type="compositionally biased region" description="Low complexity" evidence="1">
    <location>
        <begin position="99"/>
        <end position="130"/>
    </location>
</feature>
<proteinExistence type="predicted"/>
<dbReference type="HOGENOM" id="CLU_1189274_0_0_11"/>
<dbReference type="STRING" id="471855.Shel_22410"/>
<dbReference type="Proteomes" id="UP000002026">
    <property type="component" value="Chromosome"/>
</dbReference>
<evidence type="ECO:0000256" key="1">
    <source>
        <dbReference type="SAM" id="MobiDB-lite"/>
    </source>
</evidence>
<name>C7N129_SLAHD</name>
<dbReference type="RefSeq" id="WP_012799351.1">
    <property type="nucleotide sequence ID" value="NC_013165.1"/>
</dbReference>
<keyword evidence="2" id="KW-1133">Transmembrane helix</keyword>
<gene>
    <name evidence="3" type="ordered locus">Shel_22410</name>
</gene>
<feature type="compositionally biased region" description="Low complexity" evidence="1">
    <location>
        <begin position="52"/>
        <end position="61"/>
    </location>
</feature>
<accession>C7N129</accession>
<evidence type="ECO:0000313" key="3">
    <source>
        <dbReference type="EMBL" id="ACV23251.1"/>
    </source>
</evidence>
<reference evidence="3 4" key="1">
    <citation type="journal article" date="2009" name="Stand. Genomic Sci.">
        <title>Complete genome sequence of Slackia heliotrinireducens type strain (RHS 1).</title>
        <authorList>
            <person name="Pukall R."/>
            <person name="Lapidus A."/>
            <person name="Nolan M."/>
            <person name="Copeland A."/>
            <person name="Glavina Del Rio T."/>
            <person name="Lucas S."/>
            <person name="Chen F."/>
            <person name="Tice H."/>
            <person name="Cheng J.F."/>
            <person name="Chertkov O."/>
            <person name="Bruce D."/>
            <person name="Goodwin L."/>
            <person name="Kuske C."/>
            <person name="Brettin T."/>
            <person name="Detter J.C."/>
            <person name="Han C."/>
            <person name="Pitluck S."/>
            <person name="Pati A."/>
            <person name="Mavrommatis K."/>
            <person name="Ivanova N."/>
            <person name="Ovchinnikova G."/>
            <person name="Chen A."/>
            <person name="Palaniappan K."/>
            <person name="Schneider S."/>
            <person name="Rohde M."/>
            <person name="Chain P."/>
            <person name="D'haeseleer P."/>
            <person name="Goker M."/>
            <person name="Bristow J."/>
            <person name="Eisen J.A."/>
            <person name="Markowitz V."/>
            <person name="Kyrpides N.C."/>
            <person name="Klenk H.P."/>
            <person name="Hugenholtz P."/>
        </authorList>
    </citation>
    <scope>NUCLEOTIDE SEQUENCE [LARGE SCALE GENOMIC DNA]</scope>
    <source>
        <strain evidence="4">ATCC 29202 / DSM 20476 / NCTC 11029 / RHS 1</strain>
    </source>
</reference>
<protein>
    <submittedName>
        <fullName evidence="3">Uncharacterized protein</fullName>
    </submittedName>
</protein>
<feature type="transmembrane region" description="Helical" evidence="2">
    <location>
        <begin position="170"/>
        <end position="192"/>
    </location>
</feature>
<dbReference type="KEGG" id="shi:Shel_22410"/>